<organism evidence="1 2">
    <name type="scientific">Paenibacillus psychroresistens</name>
    <dbReference type="NCBI Taxonomy" id="1778678"/>
    <lineage>
        <taxon>Bacteria</taxon>
        <taxon>Bacillati</taxon>
        <taxon>Bacillota</taxon>
        <taxon>Bacilli</taxon>
        <taxon>Bacillales</taxon>
        <taxon>Paenibacillaceae</taxon>
        <taxon>Paenibacillus</taxon>
    </lineage>
</organism>
<keyword evidence="2" id="KW-1185">Reference proteome</keyword>
<gene>
    <name evidence="1" type="ORF">EHS13_14940</name>
</gene>
<dbReference type="Proteomes" id="UP000426246">
    <property type="component" value="Chromosome"/>
</dbReference>
<sequence>MYCSRDPEKSLTTKDEMLDDITLYWLTNSYHKLIYFHEVDRGGLFAGGNRQSFFTAKLRAMLRSLR</sequence>
<dbReference type="AlphaFoldDB" id="A0A6B8RIJ3"/>
<accession>A0A6B8RIJ3</accession>
<dbReference type="EMBL" id="CP034235">
    <property type="protein sequence ID" value="QGQ96080.1"/>
    <property type="molecule type" value="Genomic_DNA"/>
</dbReference>
<proteinExistence type="predicted"/>
<reference evidence="2" key="1">
    <citation type="submission" date="2018-11" db="EMBL/GenBank/DDBJ databases">
        <title>Complete genome sequence of Paenibacillus sp. ML311-T8.</title>
        <authorList>
            <person name="Nam Y.-D."/>
            <person name="Kang J."/>
            <person name="Chung W.-H."/>
            <person name="Park Y.S."/>
        </authorList>
    </citation>
    <scope>NUCLEOTIDE SEQUENCE [LARGE SCALE GENOMIC DNA]</scope>
    <source>
        <strain evidence="2">ML311-T8</strain>
    </source>
</reference>
<name>A0A6B8RIJ3_9BACL</name>
<protein>
    <submittedName>
        <fullName evidence="1">Uncharacterized protein</fullName>
    </submittedName>
</protein>
<evidence type="ECO:0000313" key="1">
    <source>
        <dbReference type="EMBL" id="QGQ96080.1"/>
    </source>
</evidence>
<evidence type="ECO:0000313" key="2">
    <source>
        <dbReference type="Proteomes" id="UP000426246"/>
    </source>
</evidence>
<dbReference type="KEGG" id="ppsc:EHS13_14940"/>